<evidence type="ECO:0000256" key="6">
    <source>
        <dbReference type="ARBA" id="ARBA00022989"/>
    </source>
</evidence>
<keyword evidence="5 9" id="KW-0812">Transmembrane</keyword>
<dbReference type="PRINTS" id="PR00171">
    <property type="entry name" value="SUGRTRNSPORT"/>
</dbReference>
<dbReference type="InterPro" id="IPR005829">
    <property type="entry name" value="Sugar_transporter_CS"/>
</dbReference>
<proteinExistence type="predicted"/>
<dbReference type="InterPro" id="IPR036259">
    <property type="entry name" value="MFS_trans_sf"/>
</dbReference>
<keyword evidence="3" id="KW-1003">Cell membrane</keyword>
<feature type="transmembrane region" description="Helical" evidence="9">
    <location>
        <begin position="830"/>
        <end position="855"/>
    </location>
</feature>
<evidence type="ECO:0000256" key="3">
    <source>
        <dbReference type="ARBA" id="ARBA00022475"/>
    </source>
</evidence>
<feature type="transmembrane region" description="Helical" evidence="9">
    <location>
        <begin position="392"/>
        <end position="417"/>
    </location>
</feature>
<dbReference type="InterPro" id="IPR003663">
    <property type="entry name" value="Sugar/inositol_transpt"/>
</dbReference>
<feature type="transmembrane region" description="Helical" evidence="9">
    <location>
        <begin position="477"/>
        <end position="499"/>
    </location>
</feature>
<dbReference type="EMBL" id="NWSH01000008">
    <property type="protein sequence ID" value="PCG80949.1"/>
    <property type="molecule type" value="Genomic_DNA"/>
</dbReference>
<feature type="transmembrane region" description="Helical" evidence="9">
    <location>
        <begin position="356"/>
        <end position="380"/>
    </location>
</feature>
<keyword evidence="2" id="KW-0813">Transport</keyword>
<evidence type="ECO:0000256" key="7">
    <source>
        <dbReference type="ARBA" id="ARBA00023136"/>
    </source>
</evidence>
<evidence type="ECO:0000256" key="5">
    <source>
        <dbReference type="ARBA" id="ARBA00022692"/>
    </source>
</evidence>
<keyword evidence="7 9" id="KW-0472">Membrane</keyword>
<feature type="domain" description="Major facilitator superfamily (MFS) profile" evidence="10">
    <location>
        <begin position="1"/>
        <end position="447"/>
    </location>
</feature>
<evidence type="ECO:0000256" key="2">
    <source>
        <dbReference type="ARBA" id="ARBA00022448"/>
    </source>
</evidence>
<feature type="transmembrane region" description="Helical" evidence="9">
    <location>
        <begin position="550"/>
        <end position="569"/>
    </location>
</feature>
<dbReference type="PANTHER" id="PTHR48021:SF68">
    <property type="entry name" value="MAJOR FACILITATOR SUPERFAMILY (MFS) PROFILE DOMAIN-CONTAINING PROTEIN"/>
    <property type="match status" value="1"/>
</dbReference>
<feature type="transmembrane region" description="Helical" evidence="9">
    <location>
        <begin position="767"/>
        <end position="790"/>
    </location>
</feature>
<dbReference type="PANTHER" id="PTHR48021">
    <property type="match status" value="1"/>
</dbReference>
<evidence type="ECO:0000313" key="11">
    <source>
        <dbReference type="EMBL" id="PCG80949.1"/>
    </source>
</evidence>
<dbReference type="Pfam" id="PF00083">
    <property type="entry name" value="Sugar_tr"/>
    <property type="match status" value="2"/>
</dbReference>
<feature type="domain" description="Major facilitator superfamily (MFS) profile" evidence="10">
    <location>
        <begin position="477"/>
        <end position="922"/>
    </location>
</feature>
<dbReference type="InterPro" id="IPR020846">
    <property type="entry name" value="MFS_dom"/>
</dbReference>
<protein>
    <recommendedName>
        <fullName evidence="10">Major facilitator superfamily (MFS) profile domain-containing protein</fullName>
    </recommendedName>
</protein>
<feature type="transmembrane region" description="Helical" evidence="9">
    <location>
        <begin position="423"/>
        <end position="443"/>
    </location>
</feature>
<dbReference type="STRING" id="7102.A0A2A4KA42"/>
<keyword evidence="6 9" id="KW-1133">Transmembrane helix</keyword>
<dbReference type="Gene3D" id="1.20.1250.20">
    <property type="entry name" value="MFS general substrate transporter like domains"/>
    <property type="match status" value="2"/>
</dbReference>
<comment type="subcellular location">
    <subcellularLocation>
        <location evidence="1">Cell membrane</location>
        <topology evidence="1">Multi-pass membrane protein</topology>
    </subcellularLocation>
</comment>
<organism evidence="11">
    <name type="scientific">Heliothis virescens</name>
    <name type="common">Tobacco budworm moth</name>
    <dbReference type="NCBI Taxonomy" id="7102"/>
    <lineage>
        <taxon>Eukaryota</taxon>
        <taxon>Metazoa</taxon>
        <taxon>Ecdysozoa</taxon>
        <taxon>Arthropoda</taxon>
        <taxon>Hexapoda</taxon>
        <taxon>Insecta</taxon>
        <taxon>Pterygota</taxon>
        <taxon>Neoptera</taxon>
        <taxon>Endopterygota</taxon>
        <taxon>Lepidoptera</taxon>
        <taxon>Glossata</taxon>
        <taxon>Ditrysia</taxon>
        <taxon>Noctuoidea</taxon>
        <taxon>Noctuidae</taxon>
        <taxon>Heliothinae</taxon>
        <taxon>Heliothis</taxon>
    </lineage>
</organism>
<feature type="transmembrane region" description="Helical" evidence="9">
    <location>
        <begin position="575"/>
        <end position="595"/>
    </location>
</feature>
<feature type="transmembrane region" description="Helical" evidence="9">
    <location>
        <begin position="162"/>
        <end position="183"/>
    </location>
</feature>
<feature type="transmembrane region" description="Helical" evidence="9">
    <location>
        <begin position="897"/>
        <end position="918"/>
    </location>
</feature>
<dbReference type="PROSITE" id="PS50850">
    <property type="entry name" value="MFS"/>
    <property type="match status" value="2"/>
</dbReference>
<feature type="transmembrane region" description="Helical" evidence="9">
    <location>
        <begin position="728"/>
        <end position="747"/>
    </location>
</feature>
<feature type="transmembrane region" description="Helical" evidence="9">
    <location>
        <begin position="867"/>
        <end position="891"/>
    </location>
</feature>
<feature type="transmembrane region" description="Helical" evidence="9">
    <location>
        <begin position="607"/>
        <end position="626"/>
    </location>
</feature>
<dbReference type="GO" id="GO:0022857">
    <property type="term" value="F:transmembrane transporter activity"/>
    <property type="evidence" value="ECO:0007669"/>
    <property type="project" value="InterPro"/>
</dbReference>
<keyword evidence="4" id="KW-0762">Sugar transport</keyword>
<feature type="transmembrane region" description="Helical" evidence="9">
    <location>
        <begin position="50"/>
        <end position="72"/>
    </location>
</feature>
<evidence type="ECO:0000256" key="4">
    <source>
        <dbReference type="ARBA" id="ARBA00022597"/>
    </source>
</evidence>
<dbReference type="PROSITE" id="PS00217">
    <property type="entry name" value="SUGAR_TRANSPORT_2"/>
    <property type="match status" value="1"/>
</dbReference>
<feature type="transmembrane region" description="Helical" evidence="9">
    <location>
        <begin position="322"/>
        <end position="344"/>
    </location>
</feature>
<dbReference type="GO" id="GO:0005886">
    <property type="term" value="C:plasma membrane"/>
    <property type="evidence" value="ECO:0007669"/>
    <property type="project" value="UniProtKB-SubCell"/>
</dbReference>
<feature type="transmembrane region" description="Helical" evidence="9">
    <location>
        <begin position="632"/>
        <end position="653"/>
    </location>
</feature>
<reference evidence="11" key="1">
    <citation type="submission" date="2017-09" db="EMBL/GenBank/DDBJ databases">
        <title>Contemporary evolution of a Lepidopteran species, Heliothis virescens, in response to modern agricultural practices.</title>
        <authorList>
            <person name="Fritz M.L."/>
            <person name="Deyonke A.M."/>
            <person name="Papanicolaou A."/>
            <person name="Micinski S."/>
            <person name="Westbrook J."/>
            <person name="Gould F."/>
        </authorList>
    </citation>
    <scope>NUCLEOTIDE SEQUENCE [LARGE SCALE GENOMIC DNA]</scope>
    <source>
        <strain evidence="11">HvINT-</strain>
        <tissue evidence="11">Whole body</tissue>
    </source>
</reference>
<name>A0A2A4KA42_HELVI</name>
<sequence length="967" mass="106849">MVSPFVRQAWTLSAVWTNMIGQGMMLSYTTSLLPGLQDPDSPIKADLNTASWLASSCGLSGIPGFLISSFLMDLYGRRLAHGLVILPGIIGWLCIYLARGVPALMIGRILGGVTAGATVSLGAIVIGEYSDPRYRGVFLNLKTASVCLGGMSVHIAGHFLHWRTVALVALIPHLMALLVVYTWPESPAWLASRGDYERSENSFYWLRGKTEASFNELEELIRAQMDQRSKPVEKNTCGESMFDFFKRFTQKDFLKPVFIILISSLLLETSGRHIFPAYALQIIGEVTGNKSQSFYYTLGIDVIITSSAVCSSMLVKVMKRRTLLFSTGFSACAVIMIACSYLFLAAEGVIPNDKPWIPIGIFVVYFILANLGCTPIPLALLGEVFPLRHRGVGSAVAGTFISLGVMLGLQVTPYLLINLKVHGTFAVFGTTMGLSLLALFFMLPETKDRTLQEIEDYFNYGKFRDDKLERCDEEKAMMCFVTAGVSLNMAGSGLVVGFTTALLQQLRSPGSIIPIDDTSGSWIAAIPGISLVFGNFIAPTTMSRYGRKSANLITIVPLMVGWAAIYFATNITVLLLARFLQGLCMGMCTSLASVLLGEYTSPKNRGVFLMTISVSIAMAVMSVHSLGSYLTWQTTALVCGCIAFIDLFIVIYSPESPSWLAEKGKYDACKQSFRWLRGDTEEEELRRIIEASIHLREAKAEMRKTKSAIKKFRNKLDDFKMTVKKKEFLKPIIIMIHIYVLGQWSGINMLVAYPIDLFTRIVGKDCNIPLLVLTLDVHRIIANTTALYVIQKVKRRTILGVTVCINILALLASAAYSYSKEHGYIPADEFSIGISIVHTHMFAVATGSLPLCFIIAGEIFPLEYRSLAGGISVLFYSTNLFVTIKTVPLLLSTINLYGTYVLYASLMVYSLVVVWYLLPETKDRTLQDIEDEFRGRPLSPEELKSVQSLASLRAYTTDRRCSNPVVV</sequence>
<evidence type="ECO:0000256" key="1">
    <source>
        <dbReference type="ARBA" id="ARBA00004651"/>
    </source>
</evidence>
<feature type="transmembrane region" description="Helical" evidence="9">
    <location>
        <begin position="519"/>
        <end position="538"/>
    </location>
</feature>
<evidence type="ECO:0000259" key="10">
    <source>
        <dbReference type="PROSITE" id="PS50850"/>
    </source>
</evidence>
<keyword evidence="8" id="KW-0325">Glycoprotein</keyword>
<feature type="transmembrane region" description="Helical" evidence="9">
    <location>
        <begin position="797"/>
        <end position="818"/>
    </location>
</feature>
<accession>A0A2A4KA42</accession>
<evidence type="ECO:0000256" key="8">
    <source>
        <dbReference type="ARBA" id="ARBA00023180"/>
    </source>
</evidence>
<dbReference type="InterPro" id="IPR050549">
    <property type="entry name" value="MFS_Trehalose_Transporter"/>
</dbReference>
<evidence type="ECO:0000256" key="9">
    <source>
        <dbReference type="SAM" id="Phobius"/>
    </source>
</evidence>
<feature type="transmembrane region" description="Helical" evidence="9">
    <location>
        <begin position="79"/>
        <end position="98"/>
    </location>
</feature>
<dbReference type="FunFam" id="1.20.1250.20:FF:000218">
    <property type="entry name" value="facilitated trehalose transporter Tret1"/>
    <property type="match status" value="1"/>
</dbReference>
<feature type="transmembrane region" description="Helical" evidence="9">
    <location>
        <begin position="294"/>
        <end position="315"/>
    </location>
</feature>
<comment type="caution">
    <text evidence="11">The sequence shown here is derived from an EMBL/GenBank/DDBJ whole genome shotgun (WGS) entry which is preliminary data.</text>
</comment>
<dbReference type="SUPFAM" id="SSF103473">
    <property type="entry name" value="MFS general substrate transporter"/>
    <property type="match status" value="2"/>
</dbReference>
<dbReference type="InterPro" id="IPR005828">
    <property type="entry name" value="MFS_sugar_transport-like"/>
</dbReference>
<feature type="transmembrane region" description="Helical" evidence="9">
    <location>
        <begin position="253"/>
        <end position="274"/>
    </location>
</feature>
<dbReference type="AlphaFoldDB" id="A0A2A4KA42"/>
<feature type="transmembrane region" description="Helical" evidence="9">
    <location>
        <begin position="137"/>
        <end position="156"/>
    </location>
</feature>
<gene>
    <name evidence="11" type="ORF">B5V51_12864</name>
</gene>
<feature type="transmembrane region" description="Helical" evidence="9">
    <location>
        <begin position="12"/>
        <end position="30"/>
    </location>
</feature>
<feature type="transmembrane region" description="Helical" evidence="9">
    <location>
        <begin position="104"/>
        <end position="125"/>
    </location>
</feature>